<feature type="domain" description="Pyrrolo-quinoline quinone repeat" evidence="1">
    <location>
        <begin position="86"/>
        <end position="242"/>
    </location>
</feature>
<organism evidence="2 3">
    <name type="scientific">Acidihalobacter ferrooxydans</name>
    <dbReference type="NCBI Taxonomy" id="1765967"/>
    <lineage>
        <taxon>Bacteria</taxon>
        <taxon>Pseudomonadati</taxon>
        <taxon>Pseudomonadota</taxon>
        <taxon>Gammaproteobacteria</taxon>
        <taxon>Chromatiales</taxon>
        <taxon>Ectothiorhodospiraceae</taxon>
        <taxon>Acidihalobacter</taxon>
    </lineage>
</organism>
<reference evidence="2 3" key="1">
    <citation type="submission" date="2017-01" db="EMBL/GenBank/DDBJ databases">
        <title>Draft sequence of Acidihalobacter ferrooxidans strain DSM 14175 (strain V8).</title>
        <authorList>
            <person name="Khaleque H.N."/>
            <person name="Ramsay J.P."/>
            <person name="Murphy R.J.T."/>
            <person name="Kaksonen A.H."/>
            <person name="Boxall N.J."/>
            <person name="Watkin E.L.J."/>
        </authorList>
    </citation>
    <scope>NUCLEOTIDE SEQUENCE [LARGE SCALE GENOMIC DNA]</scope>
    <source>
        <strain evidence="2 3">V8</strain>
    </source>
</reference>
<sequence length="341" mass="36809">MPQNAPSAANRAGFPHEWTSVYANARHNAAFPVSHDAPAWLRQGVGWNYAEARAWPLSDKLPFGDKVYGEREALPVQTQFMGNALGVTAVDGVIYAESDDMFAYALNARTGQLIWRASPLQNNLMGDPVVAGNSVYLSAGSVSFNFAHVIKYAKTGKTSRGEDESFNGVVSLNKNTGKFQWLFLTQGEAMPTPAYAYGALFVSTGAGNVFAIDASNGRKIWETHVGGIANMSDPVVYKGRVYLSMSVVPYVYCLDAKTGKVLWKQTIKGAVNTGMGDVAPVVDNGIVVQDTVADKRVHDGHKTVDTIIEAMSAKTGKILWKANMGRGPLPPRLQGRHADDP</sequence>
<evidence type="ECO:0000313" key="2">
    <source>
        <dbReference type="EMBL" id="APZ42843.1"/>
    </source>
</evidence>
<dbReference type="InterPro" id="IPR011047">
    <property type="entry name" value="Quinoprotein_ADH-like_sf"/>
</dbReference>
<dbReference type="Proteomes" id="UP000243807">
    <property type="component" value="Chromosome"/>
</dbReference>
<dbReference type="SUPFAM" id="SSF50998">
    <property type="entry name" value="Quinoprotein alcohol dehydrogenase-like"/>
    <property type="match status" value="2"/>
</dbReference>
<accession>A0A1P8UG63</accession>
<evidence type="ECO:0000259" key="1">
    <source>
        <dbReference type="Pfam" id="PF13360"/>
    </source>
</evidence>
<dbReference type="KEGG" id="afy:BW247_06835"/>
<dbReference type="STRING" id="1765967.BW247_06835"/>
<dbReference type="Gene3D" id="2.40.128.630">
    <property type="match status" value="1"/>
</dbReference>
<dbReference type="PANTHER" id="PTHR34512:SF30">
    <property type="entry name" value="OUTER MEMBRANE PROTEIN ASSEMBLY FACTOR BAMB"/>
    <property type="match status" value="1"/>
</dbReference>
<dbReference type="AlphaFoldDB" id="A0A1P8UG63"/>
<name>A0A1P8UG63_9GAMM</name>
<gene>
    <name evidence="2" type="ORF">BW247_06835</name>
</gene>
<keyword evidence="3" id="KW-1185">Reference proteome</keyword>
<dbReference type="InterPro" id="IPR018391">
    <property type="entry name" value="PQQ_b-propeller_rpt"/>
</dbReference>
<dbReference type="EMBL" id="CP019434">
    <property type="protein sequence ID" value="APZ42843.1"/>
    <property type="molecule type" value="Genomic_DNA"/>
</dbReference>
<evidence type="ECO:0000313" key="3">
    <source>
        <dbReference type="Proteomes" id="UP000243807"/>
    </source>
</evidence>
<dbReference type="Gene3D" id="2.130.10.10">
    <property type="entry name" value="YVTN repeat-like/Quinoprotein amine dehydrogenase"/>
    <property type="match status" value="1"/>
</dbReference>
<dbReference type="SMART" id="SM00564">
    <property type="entry name" value="PQQ"/>
    <property type="match status" value="5"/>
</dbReference>
<dbReference type="PANTHER" id="PTHR34512">
    <property type="entry name" value="CELL SURFACE PROTEIN"/>
    <property type="match status" value="1"/>
</dbReference>
<dbReference type="InterPro" id="IPR015943">
    <property type="entry name" value="WD40/YVTN_repeat-like_dom_sf"/>
</dbReference>
<dbReference type="Pfam" id="PF13360">
    <property type="entry name" value="PQQ_2"/>
    <property type="match status" value="1"/>
</dbReference>
<protein>
    <recommendedName>
        <fullName evidence="1">Pyrrolo-quinoline quinone repeat domain-containing protein</fullName>
    </recommendedName>
</protein>
<proteinExistence type="predicted"/>
<dbReference type="InterPro" id="IPR002372">
    <property type="entry name" value="PQQ_rpt_dom"/>
</dbReference>